<evidence type="ECO:0000313" key="2">
    <source>
        <dbReference type="EMBL" id="CUM69926.1"/>
    </source>
</evidence>
<protein>
    <submittedName>
        <fullName evidence="2">Penicillin-binding protein E</fullName>
    </submittedName>
</protein>
<reference evidence="2 3" key="1">
    <citation type="submission" date="2015-09" db="EMBL/GenBank/DDBJ databases">
        <authorList>
            <consortium name="Pathogen Informatics"/>
        </authorList>
    </citation>
    <scope>NUCLEOTIDE SEQUENCE [LARGE SCALE GENOMIC DNA]</scope>
    <source>
        <strain evidence="2 3">2789STDY5834962</strain>
    </source>
</reference>
<feature type="domain" description="Beta-lactamase-related" evidence="1">
    <location>
        <begin position="16"/>
        <end position="326"/>
    </location>
</feature>
<accession>A0A173QWP4</accession>
<dbReference type="PANTHER" id="PTHR46825:SF9">
    <property type="entry name" value="BETA-LACTAMASE-RELATED DOMAIN-CONTAINING PROTEIN"/>
    <property type="match status" value="1"/>
</dbReference>
<dbReference type="Gene3D" id="3.40.710.10">
    <property type="entry name" value="DD-peptidase/beta-lactamase superfamily"/>
    <property type="match status" value="1"/>
</dbReference>
<proteinExistence type="predicted"/>
<evidence type="ECO:0000313" key="3">
    <source>
        <dbReference type="Proteomes" id="UP000095727"/>
    </source>
</evidence>
<organism evidence="2 3">
    <name type="scientific">Coprococcus comes</name>
    <dbReference type="NCBI Taxonomy" id="410072"/>
    <lineage>
        <taxon>Bacteria</taxon>
        <taxon>Bacillati</taxon>
        <taxon>Bacillota</taxon>
        <taxon>Clostridia</taxon>
        <taxon>Lachnospirales</taxon>
        <taxon>Lachnospiraceae</taxon>
        <taxon>Coprococcus</taxon>
    </lineage>
</organism>
<dbReference type="RefSeq" id="WP_055155478.1">
    <property type="nucleotide sequence ID" value="NZ_CYXR01000001.1"/>
</dbReference>
<evidence type="ECO:0000259" key="1">
    <source>
        <dbReference type="Pfam" id="PF00144"/>
    </source>
</evidence>
<gene>
    <name evidence="2" type="primary">pbpE</name>
    <name evidence="2" type="ORF">ERS852574_00108</name>
</gene>
<name>A0A173QWP4_9FIRM</name>
<dbReference type="InterPro" id="IPR001466">
    <property type="entry name" value="Beta-lactam-related"/>
</dbReference>
<dbReference type="EMBL" id="CYXR01000001">
    <property type="protein sequence ID" value="CUM69926.1"/>
    <property type="molecule type" value="Genomic_DNA"/>
</dbReference>
<dbReference type="SUPFAM" id="SSF56601">
    <property type="entry name" value="beta-lactamase/transpeptidase-like"/>
    <property type="match status" value="1"/>
</dbReference>
<dbReference type="PANTHER" id="PTHR46825">
    <property type="entry name" value="D-ALANYL-D-ALANINE-CARBOXYPEPTIDASE/ENDOPEPTIDASE AMPH"/>
    <property type="match status" value="1"/>
</dbReference>
<sequence length="512" mass="58498">MNSNMTEQLDQLFRMWDRGLCPGAQVLIRQHGKTLYEKCFGYGNLENKLKIHKESIFHVASISKEFTVMSILLLWKEGKLDLDDNIRKYLDEYINIETPITIRQMMNNVSGLRDQWELLFLRGIKINDQIDMDDINTTISLQKSLNFEPQSQYLYSNTGFHLLALIVEKLSQMSFPQFVKERIFTPLGMTHSFVRESFTQIVPDLTYSYQDEGDDTFYYNPLNYALYGPTSVNTCASDLCKVLDEYIHPNVIDPEIIELMKKPVLLSNGKTAEYCGGLITHKLHGLDVFGHGGADAAYRGEIICIPEKELELVLISNTTTYAMSKLADKAACIVLGLPDCTEPAVPEHENAPARSGVFLTALPDDPMFVDITEQNGTFYMQREWCRTELVKEEDGGYRIGSLDEKIYFTDNGILYRLPGRVLTLTPAKPADPALFQEGTYYNDETDSFMKLVKIENTCEIHMRRHGKTTLYQSESGSIIFRMDANLVMYVKAENDTIIMDGGRIKHIIYQKQ</sequence>
<dbReference type="AlphaFoldDB" id="A0A173QWP4"/>
<dbReference type="Pfam" id="PF00144">
    <property type="entry name" value="Beta-lactamase"/>
    <property type="match status" value="1"/>
</dbReference>
<dbReference type="InterPro" id="IPR012338">
    <property type="entry name" value="Beta-lactam/transpept-like"/>
</dbReference>
<dbReference type="Proteomes" id="UP000095727">
    <property type="component" value="Unassembled WGS sequence"/>
</dbReference>
<dbReference type="InterPro" id="IPR050491">
    <property type="entry name" value="AmpC-like"/>
</dbReference>